<evidence type="ECO:0000313" key="6">
    <source>
        <dbReference type="EMBL" id="MBV7265805.1"/>
    </source>
</evidence>
<evidence type="ECO:0000256" key="1">
    <source>
        <dbReference type="ARBA" id="ARBA00004418"/>
    </source>
</evidence>
<evidence type="ECO:0000256" key="2">
    <source>
        <dbReference type="ARBA" id="ARBA00005695"/>
    </source>
</evidence>
<comment type="subcellular location">
    <subcellularLocation>
        <location evidence="1">Periplasm</location>
    </subcellularLocation>
</comment>
<evidence type="ECO:0000313" key="7">
    <source>
        <dbReference type="Proteomes" id="UP000699975"/>
    </source>
</evidence>
<dbReference type="InterPro" id="IPR039424">
    <property type="entry name" value="SBP_5"/>
</dbReference>
<proteinExistence type="inferred from homology"/>
<keyword evidence="4" id="KW-0732">Signal</keyword>
<gene>
    <name evidence="6" type="ORF">KCG45_06405</name>
</gene>
<evidence type="ECO:0000256" key="4">
    <source>
        <dbReference type="ARBA" id="ARBA00022729"/>
    </source>
</evidence>
<comment type="similarity">
    <text evidence="2">Belongs to the bacterial solute-binding protein 5 family.</text>
</comment>
<organism evidence="6 7">
    <name type="scientific">Erythrobacter ani</name>
    <dbReference type="NCBI Taxonomy" id="2827235"/>
    <lineage>
        <taxon>Bacteria</taxon>
        <taxon>Pseudomonadati</taxon>
        <taxon>Pseudomonadota</taxon>
        <taxon>Alphaproteobacteria</taxon>
        <taxon>Sphingomonadales</taxon>
        <taxon>Erythrobacteraceae</taxon>
        <taxon>Erythrobacter/Porphyrobacter group</taxon>
        <taxon>Erythrobacter</taxon>
    </lineage>
</organism>
<feature type="domain" description="Solute-binding protein family 5" evidence="5">
    <location>
        <begin position="26"/>
        <end position="336"/>
    </location>
</feature>
<sequence>MRLSSGAQHLRAASFEGLVSLDPAGQIVPAIAERWIVTDDGLSYIFRLRNTSWPDGEPITADDVRLLLRDTLNRLEGSSLGLDLAKVTEVRAMTGRVVELRLSSPMPEFLRLLAQPELGFVKSGGGAGPMIASRDEDAPIARLSALPPEARGFAAREDWEELARGITVRALPAADAVDAFADGEVDLLLNGRLSSFPLAQLGPLSRGAIQVDPAIGVFGLVIRSDAGILTDAARREALSMALDRDALIQPFGLGGWQSATWIVPPGQFGVRAYPDSRWEGLSIEERRAIAQRRILAWTPGEGESAELRIGLPEGPGSDLLFQQLQESWGTIGITLQRVAPGEGADLELRDRVARYSSPRWFLNQFNCELEIGLCSPEADELVLQSLTVRNFAAKQRLLAEAHAALVEEEVFIPLGAPVRWSLVRGAITAYQANQWGLHPLFPLSQPTT</sequence>
<evidence type="ECO:0000259" key="5">
    <source>
        <dbReference type="Pfam" id="PF00496"/>
    </source>
</evidence>
<dbReference type="InterPro" id="IPR000914">
    <property type="entry name" value="SBP_5_dom"/>
</dbReference>
<comment type="caution">
    <text evidence="6">The sequence shown here is derived from an EMBL/GenBank/DDBJ whole genome shotgun (WGS) entry which is preliminary data.</text>
</comment>
<protein>
    <submittedName>
        <fullName evidence="6">Peptide ABC transporter substrate-binding protein</fullName>
    </submittedName>
</protein>
<accession>A0ABS6SL92</accession>
<evidence type="ECO:0000256" key="3">
    <source>
        <dbReference type="ARBA" id="ARBA00022448"/>
    </source>
</evidence>
<dbReference type="PANTHER" id="PTHR30290">
    <property type="entry name" value="PERIPLASMIC BINDING COMPONENT OF ABC TRANSPORTER"/>
    <property type="match status" value="1"/>
</dbReference>
<dbReference type="Pfam" id="PF00496">
    <property type="entry name" value="SBP_bac_5"/>
    <property type="match status" value="1"/>
</dbReference>
<keyword evidence="7" id="KW-1185">Reference proteome</keyword>
<dbReference type="Proteomes" id="UP000699975">
    <property type="component" value="Unassembled WGS sequence"/>
</dbReference>
<name>A0ABS6SL92_9SPHN</name>
<reference evidence="6 7" key="1">
    <citation type="submission" date="2021-04" db="EMBL/GenBank/DDBJ databases">
        <authorList>
            <person name="Pira H."/>
            <person name="Risdian C."/>
            <person name="Wink J."/>
        </authorList>
    </citation>
    <scope>NUCLEOTIDE SEQUENCE [LARGE SCALE GENOMIC DNA]</scope>
    <source>
        <strain evidence="6 7">WH131</strain>
    </source>
</reference>
<keyword evidence="3" id="KW-0813">Transport</keyword>
<dbReference type="PANTHER" id="PTHR30290:SF10">
    <property type="entry name" value="PERIPLASMIC OLIGOPEPTIDE-BINDING PROTEIN-RELATED"/>
    <property type="match status" value="1"/>
</dbReference>
<dbReference type="EMBL" id="JAGSPB010000001">
    <property type="protein sequence ID" value="MBV7265805.1"/>
    <property type="molecule type" value="Genomic_DNA"/>
</dbReference>